<name>A0A917SDU3_9ACTN</name>
<comment type="caution">
    <text evidence="5">The sequence shown here is derived from an EMBL/GenBank/DDBJ whole genome shotgun (WGS) entry which is preliminary data.</text>
</comment>
<dbReference type="GO" id="GO:0016788">
    <property type="term" value="F:hydrolase activity, acting on ester bonds"/>
    <property type="evidence" value="ECO:0007669"/>
    <property type="project" value="InterPro"/>
</dbReference>
<keyword evidence="1" id="KW-0378">Hydrolase</keyword>
<dbReference type="RefSeq" id="WP_229670280.1">
    <property type="nucleotide sequence ID" value="NZ_BMMZ01000010.1"/>
</dbReference>
<accession>A0A917SDU3</accession>
<dbReference type="AlphaFoldDB" id="A0A917SDU3"/>
<evidence type="ECO:0000313" key="6">
    <source>
        <dbReference type="Proteomes" id="UP000613840"/>
    </source>
</evidence>
<feature type="region of interest" description="Disordered" evidence="3">
    <location>
        <begin position="388"/>
        <end position="407"/>
    </location>
</feature>
<feature type="region of interest" description="Disordered" evidence="3">
    <location>
        <begin position="893"/>
        <end position="915"/>
    </location>
</feature>
<dbReference type="Pfam" id="PF04185">
    <property type="entry name" value="Phosphoesterase"/>
    <property type="match status" value="1"/>
</dbReference>
<keyword evidence="4" id="KW-0732">Signal</keyword>
<reference evidence="5" key="1">
    <citation type="journal article" date="2014" name="Int. J. Syst. Evol. Microbiol.">
        <title>Complete genome sequence of Corynebacterium casei LMG S-19264T (=DSM 44701T), isolated from a smear-ripened cheese.</title>
        <authorList>
            <consortium name="US DOE Joint Genome Institute (JGI-PGF)"/>
            <person name="Walter F."/>
            <person name="Albersmeier A."/>
            <person name="Kalinowski J."/>
            <person name="Ruckert C."/>
        </authorList>
    </citation>
    <scope>NUCLEOTIDE SEQUENCE</scope>
    <source>
        <strain evidence="5">CGMCC 4.7306</strain>
    </source>
</reference>
<dbReference type="InterPro" id="IPR007312">
    <property type="entry name" value="Phosphoesterase"/>
</dbReference>
<dbReference type="InterPro" id="IPR011044">
    <property type="entry name" value="Quino_amine_DH_bsu"/>
</dbReference>
<dbReference type="PANTHER" id="PTHR47197:SF3">
    <property type="entry name" value="DIHYDRO-HEME D1 DEHYDROGENASE"/>
    <property type="match status" value="1"/>
</dbReference>
<evidence type="ECO:0000256" key="1">
    <source>
        <dbReference type="ARBA" id="ARBA00022801"/>
    </source>
</evidence>
<dbReference type="PANTHER" id="PTHR47197">
    <property type="entry name" value="PROTEIN NIRF"/>
    <property type="match status" value="1"/>
</dbReference>
<gene>
    <name evidence="5" type="ORF">GCM10011575_36500</name>
</gene>
<dbReference type="InterPro" id="IPR051200">
    <property type="entry name" value="Host-pathogen_enzymatic-act"/>
</dbReference>
<evidence type="ECO:0000313" key="5">
    <source>
        <dbReference type="EMBL" id="GGL74998.1"/>
    </source>
</evidence>
<protein>
    <submittedName>
        <fullName evidence="5">Phosphoesterase</fullName>
    </submittedName>
</protein>
<evidence type="ECO:0000256" key="3">
    <source>
        <dbReference type="SAM" id="MobiDB-lite"/>
    </source>
</evidence>
<feature type="compositionally biased region" description="Low complexity" evidence="3">
    <location>
        <begin position="396"/>
        <end position="407"/>
    </location>
</feature>
<dbReference type="Pfam" id="PF07676">
    <property type="entry name" value="PD40"/>
    <property type="match status" value="1"/>
</dbReference>
<dbReference type="Gene3D" id="3.40.720.10">
    <property type="entry name" value="Alkaline Phosphatase, subunit A"/>
    <property type="match status" value="1"/>
</dbReference>
<dbReference type="Proteomes" id="UP000613840">
    <property type="component" value="Unassembled WGS sequence"/>
</dbReference>
<feature type="signal peptide" evidence="4">
    <location>
        <begin position="1"/>
        <end position="18"/>
    </location>
</feature>
<dbReference type="NCBIfam" id="TIGR02276">
    <property type="entry name" value="beta_rpt_yvtn"/>
    <property type="match status" value="1"/>
</dbReference>
<dbReference type="InterPro" id="IPR011964">
    <property type="entry name" value="YVTN_b-propeller_repeat"/>
</dbReference>
<dbReference type="InterPro" id="IPR015943">
    <property type="entry name" value="WD40/YVTN_repeat-like_dom_sf"/>
</dbReference>
<dbReference type="SUPFAM" id="SSF50969">
    <property type="entry name" value="YVTN repeat-like/Quinoprotein amine dehydrogenase"/>
    <property type="match status" value="1"/>
</dbReference>
<dbReference type="InterPro" id="IPR017850">
    <property type="entry name" value="Alkaline_phosphatase_core_sf"/>
</dbReference>
<feature type="chain" id="PRO_5037815903" evidence="4">
    <location>
        <begin position="19"/>
        <end position="915"/>
    </location>
</feature>
<keyword evidence="2" id="KW-0843">Virulence</keyword>
<reference evidence="5" key="2">
    <citation type="submission" date="2020-09" db="EMBL/GenBank/DDBJ databases">
        <authorList>
            <person name="Sun Q."/>
            <person name="Zhou Y."/>
        </authorList>
    </citation>
    <scope>NUCLEOTIDE SEQUENCE</scope>
    <source>
        <strain evidence="5">CGMCC 4.7306</strain>
    </source>
</reference>
<dbReference type="Gene3D" id="2.130.10.10">
    <property type="entry name" value="YVTN repeat-like/Quinoprotein amine dehydrogenase"/>
    <property type="match status" value="2"/>
</dbReference>
<dbReference type="InterPro" id="IPR011659">
    <property type="entry name" value="WD40"/>
</dbReference>
<organism evidence="5 6">
    <name type="scientific">Microlunatus endophyticus</name>
    <dbReference type="NCBI Taxonomy" id="1716077"/>
    <lineage>
        <taxon>Bacteria</taxon>
        <taxon>Bacillati</taxon>
        <taxon>Actinomycetota</taxon>
        <taxon>Actinomycetes</taxon>
        <taxon>Propionibacteriales</taxon>
        <taxon>Propionibacteriaceae</taxon>
        <taxon>Microlunatus</taxon>
    </lineage>
</organism>
<dbReference type="EMBL" id="BMMZ01000010">
    <property type="protein sequence ID" value="GGL74998.1"/>
    <property type="molecule type" value="Genomic_DNA"/>
</dbReference>
<dbReference type="SUPFAM" id="SSF53649">
    <property type="entry name" value="Alkaline phosphatase-like"/>
    <property type="match status" value="1"/>
</dbReference>
<evidence type="ECO:0000256" key="2">
    <source>
        <dbReference type="ARBA" id="ARBA00023026"/>
    </source>
</evidence>
<sequence>MVAGLAAAAVTSGGFAFASTAAFGNHLVGTTYSNGEQISSDQVLKPLGDRLETQLGKIMGSRVSPDGHYLAATSTDAGVVLQIFDLHSYKLVWSVGSAAGVNQKISDGSVGQAGPTWSPDGKSLWLPETNGFSRFPVNADGSLGTPTTVSIPAIGSKSALPAQAAFSPDGTTIYVPVNGQNTVVAIDAATGAIKQTWNVGIAPRAVILVGGKLYVSNEGGRLAKPGETTMTSYGTDVPADPYKGTSTTGTVSVIDTTHTSAAVKSITVGLHPTALFQSGRTVFVTNTNDDTVSVIDTGNDKVVQTISTKPWASSSVGYEPTGVALTRDGHLLVTLGRANAVAVYQFHSDPKDPVNYIGLLPTDYYPSDIATVGNQVVVTNTRGVDALGPEKTFTEGTGTSPATGHGTHATTATLTRFTLPNDQQITKDTSEVFAQNGWTSTDVQQAKGNKGKAGSAKAVAVPTRIGDPSTIKHVFLIVKENRTYDQVFGDMAQGNGDAALAQFGAKVTPNEHALATQFGLYDNFYDTGTNSAEGHNWMMQGDDPEYTESSAGEYLRSYDTEEDVLGHQRSGFLWTAVEDAGGTARNYGEFEYTEGKPAGSTWQQYYCAAKSVDAGGDPAQLTATGLGGDYGSVIPSLNAIADHSSPPFDTAIPDIYRSAVWQQDFGKNSPANLNMFWLSSDHTGGTADPEAQNADNDLAVGQIVDTISHSKYWKDSVIFVAEDDSQAGADHVDGHRAPIQVISPWAQHGKVIDTYYSQISMVRTIEQILGAQPLNQKVAAATPMYGAFTSKPNYAPYDAKPNQIPLTEGVVTAPACGLDTLGKTGAAAQQLNAEEAKKTAIPADELSTAKAWETWSQSQHLTGNGAIPDYAHPEQMNRYTWYQTHQWKTPYPGDPKIYRPADVPGADIPGVDGDH</sequence>
<keyword evidence="6" id="KW-1185">Reference proteome</keyword>
<proteinExistence type="predicted"/>
<evidence type="ECO:0000256" key="4">
    <source>
        <dbReference type="SAM" id="SignalP"/>
    </source>
</evidence>